<dbReference type="InterPro" id="IPR006171">
    <property type="entry name" value="TOPRIM_dom"/>
</dbReference>
<dbReference type="HAMAP" id="MF_00017">
    <property type="entry name" value="RecR"/>
    <property type="match status" value="1"/>
</dbReference>
<dbReference type="Gene3D" id="3.40.1360.10">
    <property type="match status" value="1"/>
</dbReference>
<dbReference type="PANTHER" id="PTHR30446:SF0">
    <property type="entry name" value="RECOMBINATION PROTEIN RECR"/>
    <property type="match status" value="1"/>
</dbReference>
<evidence type="ECO:0000313" key="9">
    <source>
        <dbReference type="EMBL" id="AKU79253.1"/>
    </source>
</evidence>
<keyword evidence="1 7" id="KW-0479">Metal-binding</keyword>
<dbReference type="InterPro" id="IPR023627">
    <property type="entry name" value="Rcmb_RecR"/>
</dbReference>
<dbReference type="STRING" id="216946.STURO_v1c00070"/>
<dbReference type="SUPFAM" id="SSF111304">
    <property type="entry name" value="Recombination protein RecR"/>
    <property type="match status" value="1"/>
</dbReference>
<evidence type="ECO:0000256" key="1">
    <source>
        <dbReference type="ARBA" id="ARBA00022723"/>
    </source>
</evidence>
<keyword evidence="5 7" id="KW-0233">DNA recombination</keyword>
<dbReference type="GO" id="GO:0003677">
    <property type="term" value="F:DNA binding"/>
    <property type="evidence" value="ECO:0007669"/>
    <property type="project" value="UniProtKB-UniRule"/>
</dbReference>
<keyword evidence="4 7" id="KW-0862">Zinc</keyword>
<keyword evidence="2 7" id="KW-0227">DNA damage</keyword>
<keyword evidence="6 7" id="KW-0234">DNA repair</keyword>
<dbReference type="EMBL" id="CP012328">
    <property type="protein sequence ID" value="AKU79253.1"/>
    <property type="molecule type" value="Genomic_DNA"/>
</dbReference>
<sequence length="190" mass="21914">MKDLVERLKKIEGITEKTSEKIIFDLIENDNKLTLLKETLDYIEKNYKSCEVCNYYKFKNICDFCDNKTRDKNLICVVTSKKEAKKVFKSNYKGLIHVLNGEINLNKNILPESIHLPNLFARISKETEVIIATNLTFNGEVTANYILNSLKNECKKITRLARGIPFGGSLDYLDDETLTNAIENRKIIKK</sequence>
<dbReference type="SMART" id="SM00493">
    <property type="entry name" value="TOPRIM"/>
    <property type="match status" value="1"/>
</dbReference>
<feature type="zinc finger region" description="C4-type" evidence="7">
    <location>
        <begin position="50"/>
        <end position="65"/>
    </location>
</feature>
<name>A0A0K1P4P4_9MOLU</name>
<dbReference type="OrthoDB" id="9802672at2"/>
<dbReference type="RefSeq" id="WP_075047870.1">
    <property type="nucleotide sequence ID" value="NZ_CP012328.1"/>
</dbReference>
<evidence type="ECO:0000256" key="7">
    <source>
        <dbReference type="HAMAP-Rule" id="MF_00017"/>
    </source>
</evidence>
<dbReference type="PROSITE" id="PS50880">
    <property type="entry name" value="TOPRIM"/>
    <property type="match status" value="1"/>
</dbReference>
<evidence type="ECO:0000313" key="10">
    <source>
        <dbReference type="Proteomes" id="UP000067243"/>
    </source>
</evidence>
<organism evidence="9 10">
    <name type="scientific">Spiroplasma turonicum</name>
    <dbReference type="NCBI Taxonomy" id="216946"/>
    <lineage>
        <taxon>Bacteria</taxon>
        <taxon>Bacillati</taxon>
        <taxon>Mycoplasmatota</taxon>
        <taxon>Mollicutes</taxon>
        <taxon>Entomoplasmatales</taxon>
        <taxon>Spiroplasmataceae</taxon>
        <taxon>Spiroplasma</taxon>
    </lineage>
</organism>
<dbReference type="PATRIC" id="fig|216946.3.peg.7"/>
<dbReference type="InterPro" id="IPR000093">
    <property type="entry name" value="DNA_Rcmb_RecR"/>
</dbReference>
<keyword evidence="10" id="KW-1185">Reference proteome</keyword>
<comment type="similarity">
    <text evidence="7">Belongs to the RecR family.</text>
</comment>
<evidence type="ECO:0000256" key="5">
    <source>
        <dbReference type="ARBA" id="ARBA00023172"/>
    </source>
</evidence>
<dbReference type="Pfam" id="PF13662">
    <property type="entry name" value="Toprim_4"/>
    <property type="match status" value="1"/>
</dbReference>
<comment type="function">
    <text evidence="7">May play a role in DNA repair. It seems to be involved in an RecBC-independent recombinational process of DNA repair. It may act with RecF and RecO.</text>
</comment>
<proteinExistence type="inferred from homology"/>
<feature type="domain" description="Toprim" evidence="8">
    <location>
        <begin position="73"/>
        <end position="165"/>
    </location>
</feature>
<evidence type="ECO:0000259" key="8">
    <source>
        <dbReference type="PROSITE" id="PS50880"/>
    </source>
</evidence>
<dbReference type="AlphaFoldDB" id="A0A0K1P4P4"/>
<evidence type="ECO:0000256" key="3">
    <source>
        <dbReference type="ARBA" id="ARBA00022771"/>
    </source>
</evidence>
<keyword evidence="3 7" id="KW-0863">Zinc-finger</keyword>
<evidence type="ECO:0000256" key="2">
    <source>
        <dbReference type="ARBA" id="ARBA00022763"/>
    </source>
</evidence>
<evidence type="ECO:0000256" key="6">
    <source>
        <dbReference type="ARBA" id="ARBA00023204"/>
    </source>
</evidence>
<accession>A0A0K1P4P4</accession>
<dbReference type="PANTHER" id="PTHR30446">
    <property type="entry name" value="RECOMBINATION PROTEIN RECR"/>
    <property type="match status" value="1"/>
</dbReference>
<dbReference type="Gene3D" id="6.10.250.240">
    <property type="match status" value="1"/>
</dbReference>
<reference evidence="9 10" key="1">
    <citation type="journal article" date="2015" name="Genome Announc.">
        <title>Complete Genome Sequence of Spiroplasma turonicum Strain Tab4cT, a Parasite of a Horse Fly, Haematopota sp. (Diptera: Tabanidae).</title>
        <authorList>
            <person name="Davis R.E."/>
            <person name="Shao J."/>
            <person name="Zhao Y."/>
            <person name="Gasparich G.E."/>
            <person name="Gaynor B.J."/>
            <person name="Donofrio N."/>
        </authorList>
    </citation>
    <scope>NUCLEOTIDE SEQUENCE [LARGE SCALE GENOMIC DNA]</scope>
    <source>
        <strain evidence="9 10">Tab4c</strain>
    </source>
</reference>
<evidence type="ECO:0000256" key="4">
    <source>
        <dbReference type="ARBA" id="ARBA00022833"/>
    </source>
</evidence>
<dbReference type="GO" id="GO:0008270">
    <property type="term" value="F:zinc ion binding"/>
    <property type="evidence" value="ECO:0007669"/>
    <property type="project" value="UniProtKB-KW"/>
</dbReference>
<gene>
    <name evidence="7 9" type="primary">recR</name>
    <name evidence="9" type="ORF">STURON_007</name>
</gene>
<dbReference type="GO" id="GO:0006281">
    <property type="term" value="P:DNA repair"/>
    <property type="evidence" value="ECO:0007669"/>
    <property type="project" value="UniProtKB-UniRule"/>
</dbReference>
<dbReference type="KEGG" id="stur:STURON_007"/>
<protein>
    <recommendedName>
        <fullName evidence="7">Recombination protein RecR</fullName>
    </recommendedName>
</protein>
<dbReference type="Pfam" id="PF21175">
    <property type="entry name" value="RecR_C"/>
    <property type="match status" value="1"/>
</dbReference>
<dbReference type="GO" id="GO:0006310">
    <property type="term" value="P:DNA recombination"/>
    <property type="evidence" value="ECO:0007669"/>
    <property type="project" value="UniProtKB-UniRule"/>
</dbReference>
<dbReference type="Proteomes" id="UP000067243">
    <property type="component" value="Chromosome"/>
</dbReference>